<evidence type="ECO:0000256" key="1">
    <source>
        <dbReference type="ARBA" id="ARBA00001968"/>
    </source>
</evidence>
<evidence type="ECO:0000259" key="6">
    <source>
        <dbReference type="Pfam" id="PF03755"/>
    </source>
</evidence>
<dbReference type="Pfam" id="PF03755">
    <property type="entry name" value="YicC-like_N"/>
    <property type="match status" value="1"/>
</dbReference>
<reference evidence="8 9" key="2">
    <citation type="submission" date="2009-02" db="EMBL/GenBank/DDBJ databases">
        <title>Draft genome sequence of Clostridium methylpentosum (DSM 5476).</title>
        <authorList>
            <person name="Sudarsanam P."/>
            <person name="Ley R."/>
            <person name="Guruge J."/>
            <person name="Turnbaugh P.J."/>
            <person name="Mahowald M."/>
            <person name="Liep D."/>
            <person name="Gordon J."/>
        </authorList>
    </citation>
    <scope>NUCLEOTIDE SEQUENCE [LARGE SCALE GENOMIC DNA]</scope>
    <source>
        <strain evidence="8 9">DSM 5476</strain>
    </source>
</reference>
<dbReference type="NCBIfam" id="TIGR00255">
    <property type="entry name" value="YicC/YloC family endoribonuclease"/>
    <property type="match status" value="1"/>
</dbReference>
<comment type="similarity">
    <text evidence="5">Belongs to the YicC/YloC family.</text>
</comment>
<organism evidence="8 9">
    <name type="scientific">[Clostridium] methylpentosum DSM 5476</name>
    <dbReference type="NCBI Taxonomy" id="537013"/>
    <lineage>
        <taxon>Bacteria</taxon>
        <taxon>Bacillati</taxon>
        <taxon>Bacillota</taxon>
        <taxon>Clostridia</taxon>
        <taxon>Eubacteriales</taxon>
        <taxon>Oscillospiraceae</taxon>
        <taxon>Oscillospiraceae incertae sedis</taxon>
    </lineage>
</organism>
<accession>C0EFL2</accession>
<feature type="domain" description="Endoribonuclease YicC-like C-terminal" evidence="7">
    <location>
        <begin position="173"/>
        <end position="292"/>
    </location>
</feature>
<protein>
    <submittedName>
        <fullName evidence="8">TIGR00255 family protein</fullName>
    </submittedName>
</protein>
<evidence type="ECO:0000259" key="7">
    <source>
        <dbReference type="Pfam" id="PF08340"/>
    </source>
</evidence>
<dbReference type="AlphaFoldDB" id="C0EFL2"/>
<evidence type="ECO:0000313" key="8">
    <source>
        <dbReference type="EMBL" id="EEG29641.1"/>
    </source>
</evidence>
<evidence type="ECO:0000256" key="5">
    <source>
        <dbReference type="ARBA" id="ARBA00035648"/>
    </source>
</evidence>
<dbReference type="eggNOG" id="COG1561">
    <property type="taxonomic scope" value="Bacteria"/>
</dbReference>
<sequence length="292" mass="32769">MLKSMTGYGRSHQIVDGREILVEIKSVNHRYFEFNARVPRAYGYLEEKLKSFVQPCASRGKIEVNVSIYSVEGSDAQIQVNRATAAGYVSALRSVRKELGLEDDLSLSTLARFADIFSVHKEIEDEEVIWNAVRPVAQQALDSFVAMRAAEGERLKDDLLGKLGEIGERVTLIEARSPETVAAYREKLTAKLTEILDGKGFDEARVLTEAAVFAEKIAVDEETVRLTSHISQFRQLLETNQPVGRKCDFLVQEINREVNTIGSKASDLEIAKIVIDLKSIIEKIREQIQNIE</sequence>
<evidence type="ECO:0000256" key="3">
    <source>
        <dbReference type="ARBA" id="ARBA00022759"/>
    </source>
</evidence>
<keyword evidence="2" id="KW-0540">Nuclease</keyword>
<keyword evidence="4" id="KW-0378">Hydrolase</keyword>
<evidence type="ECO:0000256" key="4">
    <source>
        <dbReference type="ARBA" id="ARBA00022801"/>
    </source>
</evidence>
<dbReference type="InterPro" id="IPR005229">
    <property type="entry name" value="YicC/YloC-like"/>
</dbReference>
<keyword evidence="3" id="KW-0255">Endonuclease</keyword>
<reference evidence="8 9" key="1">
    <citation type="submission" date="2009-01" db="EMBL/GenBank/DDBJ databases">
        <authorList>
            <person name="Fulton L."/>
            <person name="Clifton S."/>
            <person name="Fulton B."/>
            <person name="Xu J."/>
            <person name="Minx P."/>
            <person name="Pepin K.H."/>
            <person name="Johnson M."/>
            <person name="Bhonagiri V."/>
            <person name="Nash W.E."/>
            <person name="Mardis E.R."/>
            <person name="Wilson R.K."/>
        </authorList>
    </citation>
    <scope>NUCLEOTIDE SEQUENCE [LARGE SCALE GENOMIC DNA]</scope>
    <source>
        <strain evidence="8 9">DSM 5476</strain>
    </source>
</reference>
<dbReference type="HOGENOM" id="CLU_076609_1_0_9"/>
<feature type="domain" description="Endoribonuclease YicC-like N-terminal" evidence="6">
    <location>
        <begin position="2"/>
        <end position="156"/>
    </location>
</feature>
<dbReference type="PANTHER" id="PTHR30636:SF3">
    <property type="entry name" value="UPF0701 PROTEIN YICC"/>
    <property type="match status" value="1"/>
</dbReference>
<dbReference type="Pfam" id="PF08340">
    <property type="entry name" value="YicC-like_C"/>
    <property type="match status" value="1"/>
</dbReference>
<comment type="cofactor">
    <cofactor evidence="1">
        <name>a divalent metal cation</name>
        <dbReference type="ChEBI" id="CHEBI:60240"/>
    </cofactor>
</comment>
<dbReference type="PANTHER" id="PTHR30636">
    <property type="entry name" value="UPF0701 PROTEIN YICC"/>
    <property type="match status" value="1"/>
</dbReference>
<evidence type="ECO:0000256" key="2">
    <source>
        <dbReference type="ARBA" id="ARBA00022722"/>
    </source>
</evidence>
<dbReference type="GO" id="GO:0016787">
    <property type="term" value="F:hydrolase activity"/>
    <property type="evidence" value="ECO:0007669"/>
    <property type="project" value="UniProtKB-KW"/>
</dbReference>
<dbReference type="GO" id="GO:0004521">
    <property type="term" value="F:RNA endonuclease activity"/>
    <property type="evidence" value="ECO:0007669"/>
    <property type="project" value="InterPro"/>
</dbReference>
<dbReference type="InterPro" id="IPR013551">
    <property type="entry name" value="YicC-like_C"/>
</dbReference>
<dbReference type="STRING" id="537013.CLOSTMETH_02654"/>
<evidence type="ECO:0000313" key="9">
    <source>
        <dbReference type="Proteomes" id="UP000003340"/>
    </source>
</evidence>
<gene>
    <name evidence="8" type="ORF">CLOSTMETH_02654</name>
</gene>
<dbReference type="InterPro" id="IPR013527">
    <property type="entry name" value="YicC-like_N"/>
</dbReference>
<dbReference type="Proteomes" id="UP000003340">
    <property type="component" value="Unassembled WGS sequence"/>
</dbReference>
<comment type="caution">
    <text evidence="8">The sequence shown here is derived from an EMBL/GenBank/DDBJ whole genome shotgun (WGS) entry which is preliminary data.</text>
</comment>
<name>C0EFL2_9FIRM</name>
<proteinExistence type="inferred from homology"/>
<keyword evidence="9" id="KW-1185">Reference proteome</keyword>
<dbReference type="EMBL" id="ACEC01000093">
    <property type="protein sequence ID" value="EEG29641.1"/>
    <property type="molecule type" value="Genomic_DNA"/>
</dbReference>